<name>A0A238J4U0_9RHOB</name>
<dbReference type="OrthoDB" id="6710906at2"/>
<dbReference type="EMBL" id="FXXQ01000013">
    <property type="protein sequence ID" value="SMX25242.1"/>
    <property type="molecule type" value="Genomic_DNA"/>
</dbReference>
<keyword evidence="1" id="KW-0732">Signal</keyword>
<feature type="chain" id="PRO_5013257798" evidence="1">
    <location>
        <begin position="29"/>
        <end position="140"/>
    </location>
</feature>
<feature type="signal peptide" evidence="1">
    <location>
        <begin position="1"/>
        <end position="28"/>
    </location>
</feature>
<evidence type="ECO:0000256" key="1">
    <source>
        <dbReference type="SAM" id="SignalP"/>
    </source>
</evidence>
<dbReference type="AlphaFoldDB" id="A0A238J4U0"/>
<sequence>MIGPFFKVMFKAALFALALLFLPGIGLAGPSTYTCEISDYREIDGDTDNSLAEFAMESSVAIDRATGLVIHPTLGNSVYDKVELLSFGSSGWSFRAVAITEGFDGKGGPGAYYEVKEWEDGPKKPMVIVDGGVVFFGECE</sequence>
<dbReference type="RefSeq" id="WP_141138319.1">
    <property type="nucleotide sequence ID" value="NZ_FXXQ01000013.1"/>
</dbReference>
<keyword evidence="3" id="KW-1185">Reference proteome</keyword>
<accession>A0A238J4U0</accession>
<proteinExistence type="predicted"/>
<evidence type="ECO:0000313" key="2">
    <source>
        <dbReference type="EMBL" id="SMX25242.1"/>
    </source>
</evidence>
<gene>
    <name evidence="2" type="ORF">BOA8489_03378</name>
</gene>
<dbReference type="Proteomes" id="UP000201838">
    <property type="component" value="Unassembled WGS sequence"/>
</dbReference>
<protein>
    <submittedName>
        <fullName evidence="2">Uncharacterized protein</fullName>
    </submittedName>
</protein>
<organism evidence="2 3">
    <name type="scientific">Boseongicola aestuarii</name>
    <dbReference type="NCBI Taxonomy" id="1470561"/>
    <lineage>
        <taxon>Bacteria</taxon>
        <taxon>Pseudomonadati</taxon>
        <taxon>Pseudomonadota</taxon>
        <taxon>Alphaproteobacteria</taxon>
        <taxon>Rhodobacterales</taxon>
        <taxon>Paracoccaceae</taxon>
        <taxon>Boseongicola</taxon>
    </lineage>
</organism>
<reference evidence="2 3" key="1">
    <citation type="submission" date="2017-05" db="EMBL/GenBank/DDBJ databases">
        <authorList>
            <person name="Song R."/>
            <person name="Chenine A.L."/>
            <person name="Ruprecht R.M."/>
        </authorList>
    </citation>
    <scope>NUCLEOTIDE SEQUENCE [LARGE SCALE GENOMIC DNA]</scope>
    <source>
        <strain evidence="2 3">CECT 8489</strain>
    </source>
</reference>
<evidence type="ECO:0000313" key="3">
    <source>
        <dbReference type="Proteomes" id="UP000201838"/>
    </source>
</evidence>